<dbReference type="InterPro" id="IPR050955">
    <property type="entry name" value="Plant_Biomass_Hydrol_Est"/>
</dbReference>
<gene>
    <name evidence="5" type="ORF">JY651_17255</name>
</gene>
<dbReference type="PANTHER" id="PTHR43037">
    <property type="entry name" value="UNNAMED PRODUCT-RELATED"/>
    <property type="match status" value="1"/>
</dbReference>
<evidence type="ECO:0000256" key="1">
    <source>
        <dbReference type="ARBA" id="ARBA00022729"/>
    </source>
</evidence>
<name>A0ABX7P7V3_9BACT</name>
<reference evidence="5 6" key="1">
    <citation type="submission" date="2021-02" db="EMBL/GenBank/DDBJ databases">
        <title>De Novo genome assembly of isolated myxobacteria.</title>
        <authorList>
            <person name="Stevens D.C."/>
        </authorList>
    </citation>
    <scope>NUCLEOTIDE SEQUENCE [LARGE SCALE GENOMIC DNA]</scope>
    <source>
        <strain evidence="6">SCPEA02</strain>
    </source>
</reference>
<keyword evidence="6" id="KW-1185">Reference proteome</keyword>
<dbReference type="Proteomes" id="UP000662747">
    <property type="component" value="Chromosome"/>
</dbReference>
<evidence type="ECO:0000259" key="4">
    <source>
        <dbReference type="Pfam" id="PF02230"/>
    </source>
</evidence>
<dbReference type="InterPro" id="IPR003140">
    <property type="entry name" value="PLipase/COase/thioEstase"/>
</dbReference>
<dbReference type="Pfam" id="PF02230">
    <property type="entry name" value="Abhydrolase_2"/>
    <property type="match status" value="1"/>
</dbReference>
<proteinExistence type="predicted"/>
<dbReference type="PROSITE" id="PS51257">
    <property type="entry name" value="PROKAR_LIPOPROTEIN"/>
    <property type="match status" value="1"/>
</dbReference>
<dbReference type="RefSeq" id="WP_206728114.1">
    <property type="nucleotide sequence ID" value="NZ_CP071090.1"/>
</dbReference>
<dbReference type="PANTHER" id="PTHR43037:SF5">
    <property type="entry name" value="FERULOYL ESTERASE"/>
    <property type="match status" value="1"/>
</dbReference>
<protein>
    <submittedName>
        <fullName evidence="5">Phospholipase</fullName>
    </submittedName>
</protein>
<dbReference type="Gene3D" id="3.40.50.1820">
    <property type="entry name" value="alpha/beta hydrolase"/>
    <property type="match status" value="1"/>
</dbReference>
<sequence>MKTSRATFHRGTAGAVLGLLLALTGCSEPAHLTETRFGSAAVDLAVTPPTEPSELRGELPLDPNKPDGGSGILLVPDSYNPDTPAPVVVLLHGAGGTPEGILTIMKEEANASGTLVVAPKSVAVSWDMIALGRYNVDVAHIELALQRVFREYSVDPQRVSICGFSDGASYALSVGLTNGELFRRIVAFSPGFVAASELRGKPSLFITHGTQDKVLPIETGGRYITEQLRKADYSVDYREFDGPHAVPKSLAQEAFNFLIAPGTP</sequence>
<accession>A0ABX7P7V3</accession>
<dbReference type="InterPro" id="IPR029058">
    <property type="entry name" value="AB_hydrolase_fold"/>
</dbReference>
<keyword evidence="2" id="KW-0378">Hydrolase</keyword>
<evidence type="ECO:0000256" key="2">
    <source>
        <dbReference type="ARBA" id="ARBA00022801"/>
    </source>
</evidence>
<organism evidence="5 6">
    <name type="scientific">Pyxidicoccus parkwayensis</name>
    <dbReference type="NCBI Taxonomy" id="2813578"/>
    <lineage>
        <taxon>Bacteria</taxon>
        <taxon>Pseudomonadati</taxon>
        <taxon>Myxococcota</taxon>
        <taxon>Myxococcia</taxon>
        <taxon>Myxococcales</taxon>
        <taxon>Cystobacterineae</taxon>
        <taxon>Myxococcaceae</taxon>
        <taxon>Pyxidicoccus</taxon>
    </lineage>
</organism>
<feature type="region of interest" description="Disordered" evidence="3">
    <location>
        <begin position="48"/>
        <end position="67"/>
    </location>
</feature>
<dbReference type="EMBL" id="CP071090">
    <property type="protein sequence ID" value="QSQ26569.1"/>
    <property type="molecule type" value="Genomic_DNA"/>
</dbReference>
<evidence type="ECO:0000313" key="6">
    <source>
        <dbReference type="Proteomes" id="UP000662747"/>
    </source>
</evidence>
<dbReference type="SUPFAM" id="SSF53474">
    <property type="entry name" value="alpha/beta-Hydrolases"/>
    <property type="match status" value="1"/>
</dbReference>
<keyword evidence="1" id="KW-0732">Signal</keyword>
<feature type="domain" description="Phospholipase/carboxylesterase/thioesterase" evidence="4">
    <location>
        <begin position="151"/>
        <end position="258"/>
    </location>
</feature>
<evidence type="ECO:0000256" key="3">
    <source>
        <dbReference type="SAM" id="MobiDB-lite"/>
    </source>
</evidence>
<evidence type="ECO:0000313" key="5">
    <source>
        <dbReference type="EMBL" id="QSQ26569.1"/>
    </source>
</evidence>